<organism evidence="1 2">
    <name type="scientific">Phenylobacterium deserti</name>
    <dbReference type="NCBI Taxonomy" id="1914756"/>
    <lineage>
        <taxon>Bacteria</taxon>
        <taxon>Pseudomonadati</taxon>
        <taxon>Pseudomonadota</taxon>
        <taxon>Alphaproteobacteria</taxon>
        <taxon>Caulobacterales</taxon>
        <taxon>Caulobacteraceae</taxon>
        <taxon>Phenylobacterium</taxon>
    </lineage>
</organism>
<reference evidence="2" key="1">
    <citation type="submission" date="2018-05" db="EMBL/GenBank/DDBJ databases">
        <authorList>
            <person name="Li X."/>
        </authorList>
    </citation>
    <scope>NUCLEOTIDE SEQUENCE [LARGE SCALE GENOMIC DNA]</scope>
    <source>
        <strain evidence="2">YIM 73061</strain>
    </source>
</reference>
<sequence>MNITFLPIEVALHPRRTEGLQIFCDGALCAVLTRLDEEVDPPGGWFVEAAFGALDDRQHPSFLELNEVEAWVRKTLSDFLK</sequence>
<dbReference type="EMBL" id="QFYR01000001">
    <property type="protein sequence ID" value="RAK57010.1"/>
    <property type="molecule type" value="Genomic_DNA"/>
</dbReference>
<dbReference type="AlphaFoldDB" id="A0A328APU6"/>
<accession>A0A328APU6</accession>
<proteinExistence type="predicted"/>
<evidence type="ECO:0000313" key="2">
    <source>
        <dbReference type="Proteomes" id="UP000249725"/>
    </source>
</evidence>
<name>A0A328APU6_9CAUL</name>
<dbReference type="Proteomes" id="UP000249725">
    <property type="component" value="Unassembled WGS sequence"/>
</dbReference>
<dbReference type="RefSeq" id="WP_111513462.1">
    <property type="nucleotide sequence ID" value="NZ_QFYR01000001.1"/>
</dbReference>
<keyword evidence="2" id="KW-1185">Reference proteome</keyword>
<comment type="caution">
    <text evidence="1">The sequence shown here is derived from an EMBL/GenBank/DDBJ whole genome shotgun (WGS) entry which is preliminary data.</text>
</comment>
<dbReference type="OrthoDB" id="7997598at2"/>
<evidence type="ECO:0000313" key="1">
    <source>
        <dbReference type="EMBL" id="RAK57010.1"/>
    </source>
</evidence>
<gene>
    <name evidence="1" type="ORF">DJ018_03340</name>
</gene>
<protein>
    <submittedName>
        <fullName evidence="1">Uncharacterized protein</fullName>
    </submittedName>
</protein>